<dbReference type="PANTHER" id="PTHR22166">
    <property type="entry name" value="ENDOPLASMIC RETICULUM JUNCTION FORMATION PROTEIN LUNAPARK"/>
    <property type="match status" value="1"/>
</dbReference>
<feature type="transmembrane region" description="Helical" evidence="1">
    <location>
        <begin position="75"/>
        <end position="94"/>
    </location>
</feature>
<protein>
    <recommendedName>
        <fullName evidence="1">Endoplasmic reticulum junction formation protein lunapark</fullName>
    </recommendedName>
</protein>
<keyword evidence="1" id="KW-0256">Endoplasmic reticulum</keyword>
<dbReference type="GO" id="GO:0071788">
    <property type="term" value="P:endoplasmic reticulum tubular network maintenance"/>
    <property type="evidence" value="ECO:0007669"/>
    <property type="project" value="UniProtKB-UniRule"/>
</dbReference>
<dbReference type="GO" id="GO:0008270">
    <property type="term" value="F:zinc ion binding"/>
    <property type="evidence" value="ECO:0007669"/>
    <property type="project" value="UniProtKB-KW"/>
</dbReference>
<keyword evidence="1" id="KW-1133">Transmembrane helix</keyword>
<reference evidence="4" key="1">
    <citation type="journal article" date="2020" name="Stud. Mycol.">
        <title>101 Dothideomycetes genomes: a test case for predicting lifestyles and emergence of pathogens.</title>
        <authorList>
            <person name="Haridas S."/>
            <person name="Albert R."/>
            <person name="Binder M."/>
            <person name="Bloem J."/>
            <person name="Labutti K."/>
            <person name="Salamov A."/>
            <person name="Andreopoulos B."/>
            <person name="Baker S."/>
            <person name="Barry K."/>
            <person name="Bills G."/>
            <person name="Bluhm B."/>
            <person name="Cannon C."/>
            <person name="Castanera R."/>
            <person name="Culley D."/>
            <person name="Daum C."/>
            <person name="Ezra D."/>
            <person name="Gonzalez J."/>
            <person name="Henrissat B."/>
            <person name="Kuo A."/>
            <person name="Liang C."/>
            <person name="Lipzen A."/>
            <person name="Lutzoni F."/>
            <person name="Magnuson J."/>
            <person name="Mondo S."/>
            <person name="Nolan M."/>
            <person name="Ohm R."/>
            <person name="Pangilinan J."/>
            <person name="Park H.-J."/>
            <person name="Ramirez L."/>
            <person name="Alfaro M."/>
            <person name="Sun H."/>
            <person name="Tritt A."/>
            <person name="Yoshinaga Y."/>
            <person name="Zwiers L.-H."/>
            <person name="Turgeon B."/>
            <person name="Goodwin S."/>
            <person name="Spatafora J."/>
            <person name="Crous P."/>
            <person name="Grigoriev I."/>
        </authorList>
    </citation>
    <scope>NUCLEOTIDE SEQUENCE</scope>
    <source>
        <strain evidence="4">ATCC 16933</strain>
    </source>
</reference>
<evidence type="ECO:0000313" key="4">
    <source>
        <dbReference type="EMBL" id="KAF2453388.1"/>
    </source>
</evidence>
<dbReference type="Pfam" id="PF10058">
    <property type="entry name" value="Zn_ribbon_10"/>
    <property type="match status" value="1"/>
</dbReference>
<comment type="similarity">
    <text evidence="1">Belongs to the lunapark family.</text>
</comment>
<keyword evidence="1" id="KW-0472">Membrane</keyword>
<keyword evidence="1" id="KW-0863">Zinc-finger</keyword>
<keyword evidence="5" id="KW-1185">Reference proteome</keyword>
<dbReference type="GO" id="GO:0098826">
    <property type="term" value="C:endoplasmic reticulum tubular network membrane"/>
    <property type="evidence" value="ECO:0007669"/>
    <property type="project" value="UniProtKB-UniRule"/>
</dbReference>
<comment type="function">
    <text evidence="1">Plays a role in determining ER morphology.</text>
</comment>
<dbReference type="EMBL" id="MU001698">
    <property type="protein sequence ID" value="KAF2453388.1"/>
    <property type="molecule type" value="Genomic_DNA"/>
</dbReference>
<feature type="compositionally biased region" description="Basic and acidic residues" evidence="2">
    <location>
        <begin position="367"/>
        <end position="390"/>
    </location>
</feature>
<dbReference type="Proteomes" id="UP000799766">
    <property type="component" value="Unassembled WGS sequence"/>
</dbReference>
<keyword evidence="1" id="KW-0479">Metal-binding</keyword>
<organism evidence="4 5">
    <name type="scientific">Lineolata rhizophorae</name>
    <dbReference type="NCBI Taxonomy" id="578093"/>
    <lineage>
        <taxon>Eukaryota</taxon>
        <taxon>Fungi</taxon>
        <taxon>Dikarya</taxon>
        <taxon>Ascomycota</taxon>
        <taxon>Pezizomycotina</taxon>
        <taxon>Dothideomycetes</taxon>
        <taxon>Dothideomycetes incertae sedis</taxon>
        <taxon>Lineolatales</taxon>
        <taxon>Lineolataceae</taxon>
        <taxon>Lineolata</taxon>
    </lineage>
</organism>
<dbReference type="GO" id="GO:1903373">
    <property type="term" value="P:positive regulation of endoplasmic reticulum tubular network organization"/>
    <property type="evidence" value="ECO:0007669"/>
    <property type="project" value="UniProtKB-UniRule"/>
</dbReference>
<comment type="domain">
    <text evidence="1">The C4-type zinc finger motif is necessary both for its ER three-way tubular junction localization and formation.</text>
</comment>
<feature type="compositionally biased region" description="Basic residues" evidence="2">
    <location>
        <begin position="436"/>
        <end position="445"/>
    </location>
</feature>
<dbReference type="InterPro" id="IPR040115">
    <property type="entry name" value="Lnp"/>
</dbReference>
<comment type="subcellular location">
    <subcellularLocation>
        <location evidence="1">Endoplasmic reticulum membrane</location>
        <topology evidence="1">Multi-pass membrane protein</topology>
    </subcellularLocation>
</comment>
<accession>A0A6A6NNY6</accession>
<proteinExistence type="inferred from homology"/>
<feature type="compositionally biased region" description="Low complexity" evidence="2">
    <location>
        <begin position="147"/>
        <end position="156"/>
    </location>
</feature>
<dbReference type="InterPro" id="IPR019273">
    <property type="entry name" value="Lunapark_Znf"/>
</dbReference>
<sequence>METNADRSGASDAAAFEKTLSSLSAKIARTSASNDALRRRSRRLRVLWTLYATFGYIFASLILVLVVGWKKWKPIEWAAVTGGPFVIYAVRTALASYYTWRINKTQSHLDSLYTQRDATIAQLKQATKYDSTQQLLEKYAQPRQHSDSASPAGGADASKHGIRGRQSLQSGGAGDGRQSLGGPQQQPQLPFQPPPTANIQRPSTAPGPASPHAPPSSPPFSSPHGLPRPPSALSPDAAALGPTAEFAPNAFDEFDPPPPPPPVLQAYAGAPPPPAPGSAPAKQGVLDRLLDALLGDDETAPRNRVALICERCRLVNGTAPPGVTVLEEVGRWRCAGCGAWNGVERERERGSGAGVAGVGAGEVRGVERPRWSVKVEDVDAEKDGDSEGERSVNVGGDGGDYDEAGAEGQTEGVAKAEEDGGEEAGTARDRPDQKGIRRRGKGKEA</sequence>
<evidence type="ECO:0000313" key="5">
    <source>
        <dbReference type="Proteomes" id="UP000799766"/>
    </source>
</evidence>
<name>A0A6A6NNY6_9PEZI</name>
<evidence type="ECO:0000256" key="2">
    <source>
        <dbReference type="SAM" id="MobiDB-lite"/>
    </source>
</evidence>
<feature type="transmembrane region" description="Helical" evidence="1">
    <location>
        <begin position="46"/>
        <end position="69"/>
    </location>
</feature>
<dbReference type="AlphaFoldDB" id="A0A6A6NNY6"/>
<feature type="domain" description="Lunapark zinc ribbon" evidence="3">
    <location>
        <begin position="285"/>
        <end position="341"/>
    </location>
</feature>
<feature type="region of interest" description="Disordered" evidence="2">
    <location>
        <begin position="140"/>
        <end position="283"/>
    </location>
</feature>
<evidence type="ECO:0000256" key="1">
    <source>
        <dbReference type="RuleBase" id="RU367073"/>
    </source>
</evidence>
<dbReference type="PANTHER" id="PTHR22166:SF12">
    <property type="entry name" value="ENDOPLASMIC RETICULUM JUNCTION FORMATION PROTEIN LUNAPARK"/>
    <property type="match status" value="1"/>
</dbReference>
<keyword evidence="1" id="KW-0812">Transmembrane</keyword>
<dbReference type="OrthoDB" id="1725934at2759"/>
<feature type="compositionally biased region" description="Basic and acidic residues" evidence="2">
    <location>
        <begin position="425"/>
        <end position="435"/>
    </location>
</feature>
<evidence type="ECO:0000259" key="3">
    <source>
        <dbReference type="Pfam" id="PF10058"/>
    </source>
</evidence>
<feature type="region of interest" description="Disordered" evidence="2">
    <location>
        <begin position="367"/>
        <end position="445"/>
    </location>
</feature>
<keyword evidence="1" id="KW-0862">Zinc</keyword>
<feature type="compositionally biased region" description="Pro residues" evidence="2">
    <location>
        <begin position="208"/>
        <end position="232"/>
    </location>
</feature>
<feature type="compositionally biased region" description="Low complexity" evidence="2">
    <location>
        <begin position="178"/>
        <end position="189"/>
    </location>
</feature>
<gene>
    <name evidence="4" type="ORF">BDY21DRAFT_382261</name>
</gene>